<dbReference type="InterPro" id="IPR003598">
    <property type="entry name" value="Ig_sub2"/>
</dbReference>
<dbReference type="EMBL" id="QNUK01000056">
    <property type="protein sequence ID" value="KAF5904432.1"/>
    <property type="molecule type" value="Genomic_DNA"/>
</dbReference>
<evidence type="ECO:0000256" key="1">
    <source>
        <dbReference type="ARBA" id="ARBA00022729"/>
    </source>
</evidence>
<keyword evidence="4" id="KW-0393">Immunoglobulin domain</keyword>
<accession>A0A8J4USC3</accession>
<evidence type="ECO:0000313" key="7">
    <source>
        <dbReference type="Proteomes" id="UP000727407"/>
    </source>
</evidence>
<evidence type="ECO:0000256" key="3">
    <source>
        <dbReference type="ARBA" id="ARBA00023180"/>
    </source>
</evidence>
<dbReference type="InterPro" id="IPR036179">
    <property type="entry name" value="Ig-like_dom_sf"/>
</dbReference>
<protein>
    <submittedName>
        <fullName evidence="6">Carcinoembryonic antigen-related cell adhesion molecule 5-like isoform X1</fullName>
    </submittedName>
</protein>
<gene>
    <name evidence="6" type="ORF">DAT39_005845</name>
</gene>
<comment type="caution">
    <text evidence="6">The sequence shown here is derived from an EMBL/GenBank/DDBJ whole genome shotgun (WGS) entry which is preliminary data.</text>
</comment>
<dbReference type="Pfam" id="PF13895">
    <property type="entry name" value="Ig_2"/>
    <property type="match status" value="1"/>
</dbReference>
<evidence type="ECO:0000256" key="4">
    <source>
        <dbReference type="ARBA" id="ARBA00023319"/>
    </source>
</evidence>
<dbReference type="AlphaFoldDB" id="A0A8J4USC3"/>
<dbReference type="InterPro" id="IPR003599">
    <property type="entry name" value="Ig_sub"/>
</dbReference>
<dbReference type="InterPro" id="IPR052598">
    <property type="entry name" value="IgSF_CEA-related"/>
</dbReference>
<keyword evidence="2" id="KW-1015">Disulfide bond</keyword>
<feature type="domain" description="Ig-like" evidence="5">
    <location>
        <begin position="9"/>
        <end position="91"/>
    </location>
</feature>
<reference evidence="6" key="1">
    <citation type="submission" date="2020-07" db="EMBL/GenBank/DDBJ databases">
        <title>Clarias magur genome sequencing, assembly and annotation.</title>
        <authorList>
            <person name="Kushwaha B."/>
            <person name="Kumar R."/>
            <person name="Das P."/>
            <person name="Joshi C.G."/>
            <person name="Kumar D."/>
            <person name="Nagpure N.S."/>
            <person name="Pandey M."/>
            <person name="Agarwal S."/>
            <person name="Srivastava S."/>
            <person name="Singh M."/>
            <person name="Sahoo L."/>
            <person name="Jayasankar P."/>
            <person name="Meher P.K."/>
            <person name="Koringa P.G."/>
            <person name="Iquebal M.A."/>
            <person name="Das S.P."/>
            <person name="Bit A."/>
            <person name="Patnaik S."/>
            <person name="Patel N."/>
            <person name="Shah T.M."/>
            <person name="Hinsu A."/>
            <person name="Jena J.K."/>
        </authorList>
    </citation>
    <scope>NUCLEOTIDE SEQUENCE</scope>
    <source>
        <strain evidence="6">CIFAMagur01</strain>
        <tissue evidence="6">Testis</tissue>
    </source>
</reference>
<dbReference type="PANTHER" id="PTHR44337">
    <property type="entry name" value="CARCINOEMBRYONIC ANTIGEN-RELATED CELL ADHESION MOLECULE 8"/>
    <property type="match status" value="1"/>
</dbReference>
<keyword evidence="7" id="KW-1185">Reference proteome</keyword>
<feature type="non-terminal residue" evidence="6">
    <location>
        <position position="95"/>
    </location>
</feature>
<name>A0A8J4USC3_CLAMG</name>
<dbReference type="Proteomes" id="UP000727407">
    <property type="component" value="Unassembled WGS sequence"/>
</dbReference>
<organism evidence="6 7">
    <name type="scientific">Clarias magur</name>
    <name type="common">Asian catfish</name>
    <name type="synonym">Macropteronotus magur</name>
    <dbReference type="NCBI Taxonomy" id="1594786"/>
    <lineage>
        <taxon>Eukaryota</taxon>
        <taxon>Metazoa</taxon>
        <taxon>Chordata</taxon>
        <taxon>Craniata</taxon>
        <taxon>Vertebrata</taxon>
        <taxon>Euteleostomi</taxon>
        <taxon>Actinopterygii</taxon>
        <taxon>Neopterygii</taxon>
        <taxon>Teleostei</taxon>
        <taxon>Ostariophysi</taxon>
        <taxon>Siluriformes</taxon>
        <taxon>Clariidae</taxon>
        <taxon>Clarias</taxon>
    </lineage>
</organism>
<proteinExistence type="predicted"/>
<dbReference type="SMART" id="SM00408">
    <property type="entry name" value="IGc2"/>
    <property type="match status" value="1"/>
</dbReference>
<dbReference type="InterPro" id="IPR013783">
    <property type="entry name" value="Ig-like_fold"/>
</dbReference>
<evidence type="ECO:0000259" key="5">
    <source>
        <dbReference type="PROSITE" id="PS50835"/>
    </source>
</evidence>
<evidence type="ECO:0000313" key="6">
    <source>
        <dbReference type="EMBL" id="KAF5904432.1"/>
    </source>
</evidence>
<keyword evidence="1" id="KW-0732">Signal</keyword>
<dbReference type="PANTHER" id="PTHR44337:SF8">
    <property type="entry name" value="IMMUNOGLOBULIN SUBTYPE DOMAIN-CONTAINING PROTEIN"/>
    <property type="match status" value="1"/>
</dbReference>
<dbReference type="OrthoDB" id="6353782at2759"/>
<keyword evidence="3" id="KW-0325">Glycoprotein</keyword>
<sequence length="95" mass="10236">MDYSITDGPENVTVVADPVEPFYSSGSNLILTCSADSSPAAEFQWVVNGAELGKIGQELKLHTIQSSHSGNYTCMSHNKQTLRYATSDPISITVL</sequence>
<evidence type="ECO:0000256" key="2">
    <source>
        <dbReference type="ARBA" id="ARBA00023157"/>
    </source>
</evidence>
<dbReference type="SMART" id="SM00409">
    <property type="entry name" value="IG"/>
    <property type="match status" value="1"/>
</dbReference>
<dbReference type="Gene3D" id="2.60.40.10">
    <property type="entry name" value="Immunoglobulins"/>
    <property type="match status" value="1"/>
</dbReference>
<dbReference type="SUPFAM" id="SSF48726">
    <property type="entry name" value="Immunoglobulin"/>
    <property type="match status" value="1"/>
</dbReference>
<dbReference type="InterPro" id="IPR007110">
    <property type="entry name" value="Ig-like_dom"/>
</dbReference>
<dbReference type="PROSITE" id="PS50835">
    <property type="entry name" value="IG_LIKE"/>
    <property type="match status" value="1"/>
</dbReference>